<dbReference type="EMBL" id="SOGN01000018">
    <property type="protein sequence ID" value="TFC83089.1"/>
    <property type="molecule type" value="Genomic_DNA"/>
</dbReference>
<feature type="transmembrane region" description="Helical" evidence="2">
    <location>
        <begin position="1180"/>
        <end position="1198"/>
    </location>
</feature>
<feature type="transmembrane region" description="Helical" evidence="2">
    <location>
        <begin position="749"/>
        <end position="767"/>
    </location>
</feature>
<feature type="transmembrane region" description="Helical" evidence="2">
    <location>
        <begin position="1269"/>
        <end position="1290"/>
    </location>
</feature>
<feature type="transmembrane region" description="Helical" evidence="2">
    <location>
        <begin position="1204"/>
        <end position="1223"/>
    </location>
</feature>
<dbReference type="NCBIfam" id="NF047321">
    <property type="entry name" value="SCO7613_CTERM"/>
    <property type="match status" value="1"/>
</dbReference>
<feature type="region of interest" description="Disordered" evidence="1">
    <location>
        <begin position="137"/>
        <end position="161"/>
    </location>
</feature>
<evidence type="ECO:0008006" key="5">
    <source>
        <dbReference type="Google" id="ProtNLM"/>
    </source>
</evidence>
<feature type="transmembrane region" description="Helical" evidence="2">
    <location>
        <begin position="654"/>
        <end position="674"/>
    </location>
</feature>
<evidence type="ECO:0000256" key="1">
    <source>
        <dbReference type="SAM" id="MobiDB-lite"/>
    </source>
</evidence>
<comment type="caution">
    <text evidence="3">The sequence shown here is derived from an EMBL/GenBank/DDBJ whole genome shotgun (WGS) entry which is preliminary data.</text>
</comment>
<feature type="transmembrane region" description="Helical" evidence="2">
    <location>
        <begin position="1115"/>
        <end position="1139"/>
    </location>
</feature>
<dbReference type="OrthoDB" id="5096967at2"/>
<feature type="transmembrane region" description="Helical" evidence="2">
    <location>
        <begin position="551"/>
        <end position="573"/>
    </location>
</feature>
<feature type="transmembrane region" description="Helical" evidence="2">
    <location>
        <begin position="938"/>
        <end position="955"/>
    </location>
</feature>
<feature type="transmembrane region" description="Helical" evidence="2">
    <location>
        <begin position="1432"/>
        <end position="1450"/>
    </location>
</feature>
<feature type="transmembrane region" description="Helical" evidence="2">
    <location>
        <begin position="1508"/>
        <end position="1528"/>
    </location>
</feature>
<keyword evidence="2" id="KW-0472">Membrane</keyword>
<feature type="transmembrane region" description="Helical" evidence="2">
    <location>
        <begin position="209"/>
        <end position="226"/>
    </location>
</feature>
<feature type="transmembrane region" description="Helical" evidence="2">
    <location>
        <begin position="441"/>
        <end position="462"/>
    </location>
</feature>
<feature type="transmembrane region" description="Helical" evidence="2">
    <location>
        <begin position="997"/>
        <end position="1019"/>
    </location>
</feature>
<feature type="transmembrane region" description="Helical" evidence="2">
    <location>
        <begin position="1560"/>
        <end position="1579"/>
    </location>
</feature>
<protein>
    <recommendedName>
        <fullName evidence="5">DUF2157 domain-containing protein</fullName>
    </recommendedName>
</protein>
<feature type="transmembrane region" description="Helical" evidence="2">
    <location>
        <begin position="1535"/>
        <end position="1554"/>
    </location>
</feature>
<feature type="transmembrane region" description="Helical" evidence="2">
    <location>
        <begin position="1485"/>
        <end position="1502"/>
    </location>
</feature>
<feature type="transmembrane region" description="Helical" evidence="2">
    <location>
        <begin position="238"/>
        <end position="256"/>
    </location>
</feature>
<feature type="transmembrane region" description="Helical" evidence="2">
    <location>
        <begin position="294"/>
        <end position="316"/>
    </location>
</feature>
<feature type="transmembrane region" description="Helical" evidence="2">
    <location>
        <begin position="322"/>
        <end position="340"/>
    </location>
</feature>
<gene>
    <name evidence="3" type="ORF">E3T23_03185</name>
</gene>
<dbReference type="RefSeq" id="WP_134368964.1">
    <property type="nucleotide sequence ID" value="NZ_SOGN01000018.1"/>
</dbReference>
<feature type="transmembrane region" description="Helical" evidence="2">
    <location>
        <begin position="468"/>
        <end position="490"/>
    </location>
</feature>
<feature type="transmembrane region" description="Helical" evidence="2">
    <location>
        <begin position="268"/>
        <end position="287"/>
    </location>
</feature>
<feature type="transmembrane region" description="Helical" evidence="2">
    <location>
        <begin position="1375"/>
        <end position="1399"/>
    </location>
</feature>
<feature type="transmembrane region" description="Helical" evidence="2">
    <location>
        <begin position="907"/>
        <end position="926"/>
    </location>
</feature>
<feature type="transmembrane region" description="Helical" evidence="2">
    <location>
        <begin position="779"/>
        <end position="806"/>
    </location>
</feature>
<feature type="transmembrane region" description="Helical" evidence="2">
    <location>
        <begin position="580"/>
        <end position="597"/>
    </location>
</feature>
<feature type="transmembrane region" description="Helical" evidence="2">
    <location>
        <begin position="1297"/>
        <end position="1315"/>
    </location>
</feature>
<reference evidence="3 4" key="1">
    <citation type="submission" date="2019-03" db="EMBL/GenBank/DDBJ databases">
        <title>Genomics of glacier-inhabiting Cryobacterium strains.</title>
        <authorList>
            <person name="Liu Q."/>
            <person name="Xin Y.-H."/>
        </authorList>
    </citation>
    <scope>NUCLEOTIDE SEQUENCE [LARGE SCALE GENOMIC DNA]</scope>
    <source>
        <strain evidence="3 4">TMT2-48-2</strain>
    </source>
</reference>
<feature type="transmembrane region" description="Helical" evidence="2">
    <location>
        <begin position="683"/>
        <end position="703"/>
    </location>
</feature>
<feature type="transmembrane region" description="Helical" evidence="2">
    <location>
        <begin position="178"/>
        <end position="203"/>
    </location>
</feature>
<evidence type="ECO:0000313" key="3">
    <source>
        <dbReference type="EMBL" id="TFC83089.1"/>
    </source>
</evidence>
<feature type="transmembrane region" description="Helical" evidence="2">
    <location>
        <begin position="1405"/>
        <end position="1425"/>
    </location>
</feature>
<dbReference type="InterPro" id="IPR058062">
    <property type="entry name" value="SCO7613_C"/>
</dbReference>
<feature type="transmembrane region" description="Helical" evidence="2">
    <location>
        <begin position="502"/>
        <end position="526"/>
    </location>
</feature>
<evidence type="ECO:0000256" key="2">
    <source>
        <dbReference type="SAM" id="Phobius"/>
    </source>
</evidence>
<feature type="compositionally biased region" description="Pro residues" evidence="1">
    <location>
        <begin position="145"/>
        <end position="156"/>
    </location>
</feature>
<feature type="transmembrane region" description="Helical" evidence="2">
    <location>
        <begin position="627"/>
        <end position="648"/>
    </location>
</feature>
<feature type="transmembrane region" description="Helical" evidence="2">
    <location>
        <begin position="818"/>
        <end position="835"/>
    </location>
</feature>
<feature type="transmembrane region" description="Helical" evidence="2">
    <location>
        <begin position="723"/>
        <end position="742"/>
    </location>
</feature>
<feature type="transmembrane region" description="Helical" evidence="2">
    <location>
        <begin position="603"/>
        <end position="620"/>
    </location>
</feature>
<feature type="transmembrane region" description="Helical" evidence="2">
    <location>
        <begin position="1335"/>
        <end position="1354"/>
    </location>
</feature>
<accession>A0A4R8XWZ8</accession>
<feature type="transmembrane region" description="Helical" evidence="2">
    <location>
        <begin position="967"/>
        <end position="985"/>
    </location>
</feature>
<feature type="transmembrane region" description="Helical" evidence="2">
    <location>
        <begin position="1456"/>
        <end position="1476"/>
    </location>
</feature>
<evidence type="ECO:0000313" key="4">
    <source>
        <dbReference type="Proteomes" id="UP000298433"/>
    </source>
</evidence>
<keyword evidence="2" id="KW-1133">Transmembrane helix</keyword>
<proteinExistence type="predicted"/>
<feature type="transmembrane region" description="Helical" evidence="2">
    <location>
        <begin position="1051"/>
        <end position="1074"/>
    </location>
</feature>
<feature type="transmembrane region" description="Helical" evidence="2">
    <location>
        <begin position="1025"/>
        <end position="1044"/>
    </location>
</feature>
<keyword evidence="2" id="KW-0812">Transmembrane</keyword>
<name>A0A4R8XWZ8_9MICO</name>
<feature type="transmembrane region" description="Helical" evidence="2">
    <location>
        <begin position="1086"/>
        <end position="1103"/>
    </location>
</feature>
<feature type="transmembrane region" description="Helical" evidence="2">
    <location>
        <begin position="847"/>
        <end position="870"/>
    </location>
</feature>
<feature type="transmembrane region" description="Helical" evidence="2">
    <location>
        <begin position="882"/>
        <end position="901"/>
    </location>
</feature>
<feature type="transmembrane region" description="Helical" evidence="2">
    <location>
        <begin position="409"/>
        <end position="429"/>
    </location>
</feature>
<dbReference type="Proteomes" id="UP000298433">
    <property type="component" value="Unassembled WGS sequence"/>
</dbReference>
<feature type="transmembrane region" description="Helical" evidence="2">
    <location>
        <begin position="383"/>
        <end position="403"/>
    </location>
</feature>
<keyword evidence="4" id="KW-1185">Reference proteome</keyword>
<feature type="transmembrane region" description="Helical" evidence="2">
    <location>
        <begin position="1145"/>
        <end position="1168"/>
    </location>
</feature>
<organism evidence="3 4">
    <name type="scientific">Cryobacterium cheniae</name>
    <dbReference type="NCBI Taxonomy" id="1259262"/>
    <lineage>
        <taxon>Bacteria</taxon>
        <taxon>Bacillati</taxon>
        <taxon>Actinomycetota</taxon>
        <taxon>Actinomycetes</taxon>
        <taxon>Micrococcales</taxon>
        <taxon>Microbacteriaceae</taxon>
        <taxon>Cryobacterium</taxon>
    </lineage>
</organism>
<feature type="transmembrane region" description="Helical" evidence="2">
    <location>
        <begin position="1235"/>
        <end position="1257"/>
    </location>
</feature>
<sequence>MSRTDSDDSYTEFAGTVVWPRSAAELTDTTRCPACRTLLRSPVCSTCGLDLGHPASSLLLTASTDAAAALDRRRELIGRIRFDVAEAQLAARFAADHAPVATAPAPVPPSAPATAPRQAFAPPATASALPAVPLAPPRATAATAPPTPAFLPPRPPDAARRPTPAFVPDVPRRSSVQILLLLVGVTLVAVAAIFFLTVAWIFAGLAVRSAIIALFTIAALITAGVLRRRRLVATAEGIGVLAVVLVLLDAWALRANDLFGLASADGPAYWGVTLSACAALFLGWHAFSGLRIASVAGFAVAAPGVGLLTAGLAAGQPDETRLYLGFLGAAVGALLHRFTLPTPPTMPASPAAVPRDASVASAAGTAGVRHHHWPSVDRVPERLALLTLAALALIGAGTTAPFVDEATVLAPLWTLGAVAVVALLHLLVILPRADAAVAYRLFGYGSAALAALSVTSIAPIVANRAESLTLALTLPLLIAVALSLAAELSAGRRTAGPVRTAVIVAGATAAVVAVNAAILVIASAAWPLGVALLSGLAASDEPMADTVADNAWALGTLAAVGVLVGLAWALGGILKPRRRVVASLFMGVAVLLVPFTGPLAVMTVLYVVLGALALAVLLLDRRGRLPLGAFLPVTVTFLILAETFGYIIGWHSSTTWWIGSVSAILALFLARLLLDRTAAVGRGILLAGAVALTVVAAVVTPWALTLAESPSDPVLLVDGLRAVALATALLQLAVAFPAGRILTDTERRWAFWTLLAPTVMAVALPAAGLAESLQTGEAAALLLGAPALSIVPTALLLAAIGVWLGLRGNPGTARIERFVALGAAAPTLLALFWSVRVAADVPATVDGIAMATSALLVCALGLALGTLAAGDTARGARARTDRLALEAGAAIILILGTLIVLAGRSPFAWLVLLLAGVTALVTAIAPDGLFGSRSPRRHLGWPALLLGTAGLWVGLNRGGAETLEPYVLPVAGVLLILAVLIRRFGRVPRTEAASPAAALLSLAGLFVAIVPLALASASGSPVRPIVLALASAVLLLGAGAGRWAPPRSAYLAAAWVSGALGLLVTSIVQLLRVLGEPGAPDVRLEYWFLPFAAAAAGAFLLVRRTDPSTRRPRSIAGITLLILVLVTVTMAEIAAFAWVGAADDAIVIAVRASVLVLALGVVHVLAVWRPRAPLTTATGWVAAGLAGLALVAAVWTDATEPFELVTVTLGLAIVVGQVLAGRTRPVDAEVPVPDLSVAVAPVAVGAGWIAAGLALALLPSATVGGTGGLLRPVLTLTVGGAFAIVGALLLARPRWAFLAWPALGVGTLTVLLTAATRIQPLLGLAPDGPDTRLEAWLLPSALILAAVGTSLVVVPRRTAESAGLGGGEATDAPALRLGYGLVVVVIVGVLTAEVFALGYAPLATIRVILLVWAFSALHVAAFWYDDSRLARMVAWVAIGAGSVAVAAGYAHSAPDTVEIVSVPLAIALLATGWLHLDVTPAARSWRWLAPGLLVLLVPPLLLDLTESPLWRVVGLGLVATVVIVLGLVRRLQAPFVIGAVVLLVHAVAQLWPWISLAYGAVQWWLWLGVGGLILIGLAARYERRIASFKAIALTISALR</sequence>